<dbReference type="Gene3D" id="3.40.30.10">
    <property type="entry name" value="Glutaredoxin"/>
    <property type="match status" value="1"/>
</dbReference>
<name>A0ABS8EEK1_9ACTN</name>
<dbReference type="Pfam" id="PF01323">
    <property type="entry name" value="DSBA"/>
    <property type="match status" value="1"/>
</dbReference>
<dbReference type="CDD" id="cd02972">
    <property type="entry name" value="DsbA_family"/>
    <property type="match status" value="1"/>
</dbReference>
<protein>
    <submittedName>
        <fullName evidence="2">DsbA family protein</fullName>
    </submittedName>
</protein>
<gene>
    <name evidence="2" type="ORF">K7B10_31185</name>
</gene>
<dbReference type="InterPro" id="IPR001853">
    <property type="entry name" value="DSBA-like_thioredoxin_dom"/>
</dbReference>
<evidence type="ECO:0000313" key="3">
    <source>
        <dbReference type="Proteomes" id="UP001520654"/>
    </source>
</evidence>
<feature type="domain" description="Thioredoxin" evidence="1">
    <location>
        <begin position="8"/>
        <end position="222"/>
    </location>
</feature>
<sequence>MWSRPACGPPGVGDPSLPSCTGHRCDGHARSGSSADLREISGSRLLLRGCVSIAAPGGWDTGPMTDSVILDVWCELQCPDCHRALDDVRALRARYGDRLDIRLRHFPLEKHKHAFAAAQAAEEAAEQGQAWPYVEAVLARTAELGERGEAVLLDVARELGLDAEDFDTALIDGRHILIVDADQAEGKAIGVTGTPTYVIDGERLDGGKSQEGLRARIEAIADRLLAADDA</sequence>
<reference evidence="2 3" key="1">
    <citation type="submission" date="2021-08" db="EMBL/GenBank/DDBJ databases">
        <title>Genomic Architecture of Streptomyces flavotricini NGL1 and Streptomyces erythrochromogenes HMS4 With Differential Plant Beneficial attributes and laccase production capabilities.</title>
        <authorList>
            <person name="Salwan R."/>
            <person name="Kaur R."/>
            <person name="Sharma V."/>
        </authorList>
    </citation>
    <scope>NUCLEOTIDE SEQUENCE [LARGE SCALE GENOMIC DNA]</scope>
    <source>
        <strain evidence="2 3">NGL1</strain>
    </source>
</reference>
<dbReference type="SUPFAM" id="SSF52833">
    <property type="entry name" value="Thioredoxin-like"/>
    <property type="match status" value="1"/>
</dbReference>
<proteinExistence type="predicted"/>
<dbReference type="InterPro" id="IPR036249">
    <property type="entry name" value="Thioredoxin-like_sf"/>
</dbReference>
<dbReference type="Proteomes" id="UP001520654">
    <property type="component" value="Unassembled WGS sequence"/>
</dbReference>
<keyword evidence="3" id="KW-1185">Reference proteome</keyword>
<dbReference type="PANTHER" id="PTHR13887">
    <property type="entry name" value="GLUTATHIONE S-TRANSFERASE KAPPA"/>
    <property type="match status" value="1"/>
</dbReference>
<dbReference type="PROSITE" id="PS51352">
    <property type="entry name" value="THIOREDOXIN_2"/>
    <property type="match status" value="1"/>
</dbReference>
<comment type="caution">
    <text evidence="2">The sequence shown here is derived from an EMBL/GenBank/DDBJ whole genome shotgun (WGS) entry which is preliminary data.</text>
</comment>
<dbReference type="EMBL" id="JAINUL010000001">
    <property type="protein sequence ID" value="MCC0099159.1"/>
    <property type="molecule type" value="Genomic_DNA"/>
</dbReference>
<dbReference type="PANTHER" id="PTHR13887:SF55">
    <property type="entry name" value="SLR0313 PROTEIN"/>
    <property type="match status" value="1"/>
</dbReference>
<organism evidence="2 3">
    <name type="scientific">Streptomyces flavotricini</name>
    <dbReference type="NCBI Taxonomy" id="66888"/>
    <lineage>
        <taxon>Bacteria</taxon>
        <taxon>Bacillati</taxon>
        <taxon>Actinomycetota</taxon>
        <taxon>Actinomycetes</taxon>
        <taxon>Kitasatosporales</taxon>
        <taxon>Streptomycetaceae</taxon>
        <taxon>Streptomyces</taxon>
    </lineage>
</organism>
<dbReference type="InterPro" id="IPR013766">
    <property type="entry name" value="Thioredoxin_domain"/>
</dbReference>
<evidence type="ECO:0000313" key="2">
    <source>
        <dbReference type="EMBL" id="MCC0099159.1"/>
    </source>
</evidence>
<accession>A0ABS8EEK1</accession>
<evidence type="ECO:0000259" key="1">
    <source>
        <dbReference type="PROSITE" id="PS51352"/>
    </source>
</evidence>